<proteinExistence type="predicted"/>
<dbReference type="EMBL" id="LBYC01000009">
    <property type="protein sequence ID" value="KKR43033.1"/>
    <property type="molecule type" value="Genomic_DNA"/>
</dbReference>
<comment type="cofactor">
    <cofactor evidence="1">
        <name>pyridoxal 5'-phosphate</name>
        <dbReference type="ChEBI" id="CHEBI:597326"/>
    </cofactor>
</comment>
<protein>
    <submittedName>
        <fullName evidence="4">Cysteine synthase</fullName>
    </submittedName>
</protein>
<dbReference type="Pfam" id="PF00291">
    <property type="entry name" value="PALP"/>
    <property type="match status" value="1"/>
</dbReference>
<dbReference type="PANTHER" id="PTHR10314">
    <property type="entry name" value="CYSTATHIONINE BETA-SYNTHASE"/>
    <property type="match status" value="1"/>
</dbReference>
<comment type="caution">
    <text evidence="4">The sequence shown here is derived from an EMBL/GenBank/DDBJ whole genome shotgun (WGS) entry which is preliminary data.</text>
</comment>
<dbReference type="Gene3D" id="3.40.50.1100">
    <property type="match status" value="2"/>
</dbReference>
<evidence type="ECO:0000256" key="2">
    <source>
        <dbReference type="ARBA" id="ARBA00022898"/>
    </source>
</evidence>
<dbReference type="InterPro" id="IPR050214">
    <property type="entry name" value="Cys_Synth/Cystath_Beta-Synth"/>
</dbReference>
<dbReference type="CDD" id="cd01561">
    <property type="entry name" value="CBS_like"/>
    <property type="match status" value="1"/>
</dbReference>
<evidence type="ECO:0000313" key="4">
    <source>
        <dbReference type="EMBL" id="KKR43033.1"/>
    </source>
</evidence>
<dbReference type="AlphaFoldDB" id="A0A0G0QS82"/>
<reference evidence="4 5" key="1">
    <citation type="journal article" date="2015" name="Nature">
        <title>rRNA introns, odd ribosomes, and small enigmatic genomes across a large radiation of phyla.</title>
        <authorList>
            <person name="Brown C.T."/>
            <person name="Hug L.A."/>
            <person name="Thomas B.C."/>
            <person name="Sharon I."/>
            <person name="Castelle C.J."/>
            <person name="Singh A."/>
            <person name="Wilkins M.J."/>
            <person name="Williams K.H."/>
            <person name="Banfield J.F."/>
        </authorList>
    </citation>
    <scope>NUCLEOTIDE SEQUENCE [LARGE SCALE GENOMIC DNA]</scope>
</reference>
<feature type="domain" description="Tryptophan synthase beta chain-like PALP" evidence="3">
    <location>
        <begin position="9"/>
        <end position="296"/>
    </location>
</feature>
<organism evidence="4 5">
    <name type="scientific">Candidatus Nomurabacteria bacterium GW2011_GWF2_40_12</name>
    <dbReference type="NCBI Taxonomy" id="1618776"/>
    <lineage>
        <taxon>Bacteria</taxon>
        <taxon>Candidatus Nomuraibacteriota</taxon>
    </lineage>
</organism>
<dbReference type="InterPro" id="IPR001926">
    <property type="entry name" value="TrpB-like_PALP"/>
</dbReference>
<gene>
    <name evidence="4" type="ORF">UT78_C0009G0008</name>
</gene>
<dbReference type="GO" id="GO:1901605">
    <property type="term" value="P:alpha-amino acid metabolic process"/>
    <property type="evidence" value="ECO:0007669"/>
    <property type="project" value="UniProtKB-ARBA"/>
</dbReference>
<evidence type="ECO:0000259" key="3">
    <source>
        <dbReference type="Pfam" id="PF00291"/>
    </source>
</evidence>
<name>A0A0G0QS82_9BACT</name>
<keyword evidence="2" id="KW-0663">Pyridoxal phosphate</keyword>
<accession>A0A0G0QS82</accession>
<dbReference type="Proteomes" id="UP000034301">
    <property type="component" value="Unassembled WGS sequence"/>
</dbReference>
<sequence length="334" mass="36864">MHNVKNNLSDLIGETPMLEIKTIRPDWKIYLKLEYFNPGGSFKDRTARALIEAAENSGKLKKGMTIYESSSGNTAKALAMLSAERGYKFVAVVDNHAPADKLNSILAYGAKLHFCAEKEGDVGGHLVDVRRNTAKKLAQDYNGINLDQYDNPENPLGFYKTLGKEIFNQVPDIDYLVGTIGTGSSLSGTGKYLKENSKVKIIALEPEGSSHFSPHGHGYFISGPGYPAGAILPKNIDSSIFDLHDYVSDTEAFNTMRFFAHKKGLLVGDSSGMVLYYAMKFIQNNPQDSKIKTMVLLIGDSGESYLTHAFSDTWMIENELLDDAVTEKLSSFYI</sequence>
<dbReference type="SUPFAM" id="SSF53686">
    <property type="entry name" value="Tryptophan synthase beta subunit-like PLP-dependent enzymes"/>
    <property type="match status" value="1"/>
</dbReference>
<dbReference type="InterPro" id="IPR036052">
    <property type="entry name" value="TrpB-like_PALP_sf"/>
</dbReference>
<evidence type="ECO:0000313" key="5">
    <source>
        <dbReference type="Proteomes" id="UP000034301"/>
    </source>
</evidence>
<evidence type="ECO:0000256" key="1">
    <source>
        <dbReference type="ARBA" id="ARBA00001933"/>
    </source>
</evidence>